<dbReference type="GO" id="GO:0016985">
    <property type="term" value="F:mannan endo-1,4-beta-mannosidase activity"/>
    <property type="evidence" value="ECO:0007669"/>
    <property type="project" value="InterPro"/>
</dbReference>
<evidence type="ECO:0000256" key="4">
    <source>
        <dbReference type="SAM" id="SignalP"/>
    </source>
</evidence>
<evidence type="ECO:0000256" key="2">
    <source>
        <dbReference type="ARBA" id="ARBA00022801"/>
    </source>
</evidence>
<evidence type="ECO:0000259" key="5">
    <source>
        <dbReference type="PROSITE" id="PS51764"/>
    </source>
</evidence>
<dbReference type="SUPFAM" id="SSF51445">
    <property type="entry name" value="(Trans)glycosidases"/>
    <property type="match status" value="1"/>
</dbReference>
<dbReference type="InterPro" id="IPR000805">
    <property type="entry name" value="Glyco_hydro_26"/>
</dbReference>
<protein>
    <recommendedName>
        <fullName evidence="5">GH26 domain-containing protein</fullName>
    </recommendedName>
</protein>
<evidence type="ECO:0000256" key="1">
    <source>
        <dbReference type="ARBA" id="ARBA00007754"/>
    </source>
</evidence>
<dbReference type="PRINTS" id="PR00739">
    <property type="entry name" value="GLHYDRLASE26"/>
</dbReference>
<accession>A0AAN8JHA5</accession>
<gene>
    <name evidence="6" type="ORF">SNE40_015190</name>
</gene>
<keyword evidence="7" id="KW-1185">Reference proteome</keyword>
<evidence type="ECO:0000256" key="3">
    <source>
        <dbReference type="ARBA" id="ARBA00023295"/>
    </source>
</evidence>
<dbReference type="Gene3D" id="3.20.20.80">
    <property type="entry name" value="Glycosidases"/>
    <property type="match status" value="1"/>
</dbReference>
<dbReference type="EMBL" id="JAZGQO010000010">
    <property type="protein sequence ID" value="KAK6176995.1"/>
    <property type="molecule type" value="Genomic_DNA"/>
</dbReference>
<name>A0AAN8JHA5_PATCE</name>
<evidence type="ECO:0000313" key="6">
    <source>
        <dbReference type="EMBL" id="KAK6176995.1"/>
    </source>
</evidence>
<dbReference type="AlphaFoldDB" id="A0AAN8JHA5"/>
<dbReference type="PANTHER" id="PTHR40079:SF4">
    <property type="entry name" value="GH26 DOMAIN-CONTAINING PROTEIN-RELATED"/>
    <property type="match status" value="1"/>
</dbReference>
<dbReference type="Proteomes" id="UP001347796">
    <property type="component" value="Unassembled WGS sequence"/>
</dbReference>
<sequence>MLVILSLVFIVSVTGQVDQHATTETKKLYNRLRTLARNENQILFGMQEATLQGVEGGHTPYIMNRRHDGVEGWIYGDYMVDQKYPDELCDVKRLTGSFPAIIGFDLYDLKDYQLKTTTYLGRKAYERGEVIAIVMHHANPITGGSPWIKNDKGDIKKTIKRLLPGGESHWKWNQILDKIASWAHGFKDAKGTHIPVIFRFLHELNGGWFYWGLNNAVGNTEEELKEFYRYTVKYLRDTKGVHQFLYAFSPDKFTDQADYLKTYPGDNYVDILGMDYYYTGVWDTKDKLQKSIRDVVILAESRNKIPALTETGYMNNKINQFPNFWTDYVLDVVKRQPTTKRLAYIHAWTNQCFDNAEHSCLIWVPYKGHPGATSFVNTFYKDPITIFGDKLPNFYH</sequence>
<keyword evidence="3" id="KW-0326">Glycosidase</keyword>
<dbReference type="InterPro" id="IPR022790">
    <property type="entry name" value="GH26_dom"/>
</dbReference>
<feature type="signal peptide" evidence="4">
    <location>
        <begin position="1"/>
        <end position="15"/>
    </location>
</feature>
<dbReference type="PROSITE" id="PS51764">
    <property type="entry name" value="GH26"/>
    <property type="match status" value="1"/>
</dbReference>
<evidence type="ECO:0000313" key="7">
    <source>
        <dbReference type="Proteomes" id="UP001347796"/>
    </source>
</evidence>
<proteinExistence type="inferred from homology"/>
<feature type="domain" description="GH26" evidence="5">
    <location>
        <begin position="23"/>
        <end position="389"/>
    </location>
</feature>
<reference evidence="6 7" key="1">
    <citation type="submission" date="2024-01" db="EMBL/GenBank/DDBJ databases">
        <title>The genome of the rayed Mediterranean limpet Patella caerulea (Linnaeus, 1758).</title>
        <authorList>
            <person name="Anh-Thu Weber A."/>
            <person name="Halstead-Nussloch G."/>
        </authorList>
    </citation>
    <scope>NUCLEOTIDE SEQUENCE [LARGE SCALE GENOMIC DNA]</scope>
    <source>
        <strain evidence="6">AATW-2023a</strain>
        <tissue evidence="6">Whole specimen</tissue>
    </source>
</reference>
<comment type="similarity">
    <text evidence="1">Belongs to the glycosyl hydrolase 26 family.</text>
</comment>
<organism evidence="6 7">
    <name type="scientific">Patella caerulea</name>
    <name type="common">Rayed Mediterranean limpet</name>
    <dbReference type="NCBI Taxonomy" id="87958"/>
    <lineage>
        <taxon>Eukaryota</taxon>
        <taxon>Metazoa</taxon>
        <taxon>Spiralia</taxon>
        <taxon>Lophotrochozoa</taxon>
        <taxon>Mollusca</taxon>
        <taxon>Gastropoda</taxon>
        <taxon>Patellogastropoda</taxon>
        <taxon>Patelloidea</taxon>
        <taxon>Patellidae</taxon>
        <taxon>Patella</taxon>
    </lineage>
</organism>
<feature type="chain" id="PRO_5042934278" description="GH26 domain-containing protein" evidence="4">
    <location>
        <begin position="16"/>
        <end position="396"/>
    </location>
</feature>
<dbReference type="GO" id="GO:0006080">
    <property type="term" value="P:substituted mannan metabolic process"/>
    <property type="evidence" value="ECO:0007669"/>
    <property type="project" value="InterPro"/>
</dbReference>
<keyword evidence="4" id="KW-0732">Signal</keyword>
<dbReference type="InterPro" id="IPR017853">
    <property type="entry name" value="GH"/>
</dbReference>
<dbReference type="Pfam" id="PF02156">
    <property type="entry name" value="Glyco_hydro_26"/>
    <property type="match status" value="1"/>
</dbReference>
<comment type="caution">
    <text evidence="6">The sequence shown here is derived from an EMBL/GenBank/DDBJ whole genome shotgun (WGS) entry which is preliminary data.</text>
</comment>
<keyword evidence="2" id="KW-0378">Hydrolase</keyword>
<dbReference type="PANTHER" id="PTHR40079">
    <property type="entry name" value="MANNAN ENDO-1,4-BETA-MANNOSIDASE E-RELATED"/>
    <property type="match status" value="1"/>
</dbReference>